<keyword evidence="7" id="KW-1185">Reference proteome</keyword>
<name>A0A813GS40_POLGL</name>
<evidence type="ECO:0000256" key="2">
    <source>
        <dbReference type="ARBA" id="ARBA00022692"/>
    </source>
</evidence>
<evidence type="ECO:0000313" key="6">
    <source>
        <dbReference type="EMBL" id="CAE8627881.1"/>
    </source>
</evidence>
<sequence>VLPLELIFFRRVYSRLLDQQRSNEENGVALLCLQRSIGRLCRVLQDPRLFDAKQYNLHADGTVGWWEFSILWKEEKFAIHWSFAERVFLTLEEPSRSRLGKVMSVFVLLAILFSAGGFMVSTMRSMQNPLQFCCLFVVVIIVG</sequence>
<keyword evidence="2 5" id="KW-0812">Transmembrane</keyword>
<reference evidence="6" key="1">
    <citation type="submission" date="2021-02" db="EMBL/GenBank/DDBJ databases">
        <authorList>
            <person name="Dougan E. K."/>
            <person name="Rhodes N."/>
            <person name="Thang M."/>
            <person name="Chan C."/>
        </authorList>
    </citation>
    <scope>NUCLEOTIDE SEQUENCE</scope>
</reference>
<comment type="subcellular location">
    <subcellularLocation>
        <location evidence="1">Membrane</location>
        <topology evidence="1">Multi-pass membrane protein</topology>
    </subcellularLocation>
</comment>
<protein>
    <submittedName>
        <fullName evidence="6">Uncharacterized protein</fullName>
    </submittedName>
</protein>
<dbReference type="InterPro" id="IPR027359">
    <property type="entry name" value="Volt_channel_dom_sf"/>
</dbReference>
<keyword evidence="3 5" id="KW-1133">Transmembrane helix</keyword>
<evidence type="ECO:0000256" key="3">
    <source>
        <dbReference type="ARBA" id="ARBA00022989"/>
    </source>
</evidence>
<feature type="transmembrane region" description="Helical" evidence="5">
    <location>
        <begin position="102"/>
        <end position="120"/>
    </location>
</feature>
<dbReference type="EMBL" id="CAJNNV010029282">
    <property type="protein sequence ID" value="CAE8627881.1"/>
    <property type="molecule type" value="Genomic_DNA"/>
</dbReference>
<keyword evidence="4 5" id="KW-0472">Membrane</keyword>
<dbReference type="AlphaFoldDB" id="A0A813GS40"/>
<dbReference type="Proteomes" id="UP000654075">
    <property type="component" value="Unassembled WGS sequence"/>
</dbReference>
<accession>A0A813GS40</accession>
<evidence type="ECO:0000256" key="1">
    <source>
        <dbReference type="ARBA" id="ARBA00004141"/>
    </source>
</evidence>
<feature type="non-terminal residue" evidence="6">
    <location>
        <position position="1"/>
    </location>
</feature>
<gene>
    <name evidence="6" type="ORF">PGLA1383_LOCUS44608</name>
</gene>
<evidence type="ECO:0000256" key="4">
    <source>
        <dbReference type="ARBA" id="ARBA00023136"/>
    </source>
</evidence>
<comment type="caution">
    <text evidence="6">The sequence shown here is derived from an EMBL/GenBank/DDBJ whole genome shotgun (WGS) entry which is preliminary data.</text>
</comment>
<evidence type="ECO:0000256" key="5">
    <source>
        <dbReference type="SAM" id="Phobius"/>
    </source>
</evidence>
<dbReference type="GO" id="GO:0016020">
    <property type="term" value="C:membrane"/>
    <property type="evidence" value="ECO:0007669"/>
    <property type="project" value="UniProtKB-SubCell"/>
</dbReference>
<dbReference type="Gene3D" id="1.20.120.350">
    <property type="entry name" value="Voltage-gated potassium channels. Chain C"/>
    <property type="match status" value="1"/>
</dbReference>
<evidence type="ECO:0000313" key="7">
    <source>
        <dbReference type="Proteomes" id="UP000654075"/>
    </source>
</evidence>
<organism evidence="6 7">
    <name type="scientific">Polarella glacialis</name>
    <name type="common">Dinoflagellate</name>
    <dbReference type="NCBI Taxonomy" id="89957"/>
    <lineage>
        <taxon>Eukaryota</taxon>
        <taxon>Sar</taxon>
        <taxon>Alveolata</taxon>
        <taxon>Dinophyceae</taxon>
        <taxon>Suessiales</taxon>
        <taxon>Suessiaceae</taxon>
        <taxon>Polarella</taxon>
    </lineage>
</organism>
<proteinExistence type="predicted"/>